<proteinExistence type="predicted"/>
<dbReference type="PANTHER" id="PTHR23221">
    <property type="entry name" value="GLYCOSYLPHOSPHATIDYLINOSITOL PHOSPHOLIPASE D"/>
    <property type="match status" value="1"/>
</dbReference>
<dbReference type="GO" id="GO:0016787">
    <property type="term" value="F:hydrolase activity"/>
    <property type="evidence" value="ECO:0007669"/>
    <property type="project" value="UniProtKB-KW"/>
</dbReference>
<dbReference type="PROSITE" id="PS51470">
    <property type="entry name" value="FG_GAP"/>
    <property type="match status" value="5"/>
</dbReference>
<dbReference type="RefSeq" id="WP_135757062.1">
    <property type="nucleotide sequence ID" value="NZ_RQHS01000018.1"/>
</dbReference>
<keyword evidence="2" id="KW-0677">Repeat</keyword>
<evidence type="ECO:0000256" key="2">
    <source>
        <dbReference type="ARBA" id="ARBA00022737"/>
    </source>
</evidence>
<dbReference type="AlphaFoldDB" id="A0A4Z1ACD1"/>
<keyword evidence="3" id="KW-0378">Hydrolase</keyword>
<dbReference type="SMART" id="SM00191">
    <property type="entry name" value="Int_alpha"/>
    <property type="match status" value="7"/>
</dbReference>
<sequence>MLLGKFYLHFFKLVFLSRSFLLCFLILFSFCKVETYNPAIPYSRAWWETTFLCFATGECNQSSVVVSNIPSGGLLETGFLVGTSESEVEVSIDGGAFLPATGVATWSFPLPTGSSVWKHKSIHSIHARNVGSVFGVVLSVRKGFNRDINGDGYPDLVVGSPSANSNTGEISIFHNTPKIGIEAVSSGEANTTISGTSASDYFGGSFQVGDINADGYADLVVGSEGYSTSAGRVYVFHSAGTTGITGSTSSANTTITGPSVSSQFGHVVALGDPDQNGFLDLAVGSPGYPSNTGTVYIYKSTVDGITDGAGGTSLGISNAFSTITGLSSSNNNFGSGVVFGDFNGNGSSDLAVGGSLCDGQRGTVWIFLSAGASGINVPNSLYSDAYTTIAGGYYFSRFGESLASDDLNSDGFEDLAVGGTGFPSNGSGPTYAGKLSFFYGSISAITATDISNGAFHVYSNLPAAEYVSSSITFGNINGDAFPDLIFGAKGFNSNIGQAFIIYGPASGVTGFLITGTAVIPNIAGDPGQTSQFGTGAQTIDLNLDGKSELIISAPNYSGGGKVYIFNGSSSQISAIDVSAASSTITGNAGFGGSF</sequence>
<dbReference type="Gene3D" id="2.130.10.130">
    <property type="entry name" value="Integrin alpha, N-terminal"/>
    <property type="match status" value="4"/>
</dbReference>
<dbReference type="PANTHER" id="PTHR23221:SF7">
    <property type="entry name" value="PHOSPHATIDYLINOSITOL-GLYCAN-SPECIFIC PHOSPHOLIPASE D"/>
    <property type="match status" value="1"/>
</dbReference>
<dbReference type="PRINTS" id="PR01185">
    <property type="entry name" value="INTEGRINA"/>
</dbReference>
<dbReference type="InterPro" id="IPR013519">
    <property type="entry name" value="Int_alpha_beta-p"/>
</dbReference>
<dbReference type="GO" id="GO:0007155">
    <property type="term" value="P:cell adhesion"/>
    <property type="evidence" value="ECO:0007669"/>
    <property type="project" value="InterPro"/>
</dbReference>
<evidence type="ECO:0000256" key="1">
    <source>
        <dbReference type="ARBA" id="ARBA00022729"/>
    </source>
</evidence>
<dbReference type="Pfam" id="PF01839">
    <property type="entry name" value="FG-GAP"/>
    <property type="match status" value="5"/>
</dbReference>
<dbReference type="InterPro" id="IPR028994">
    <property type="entry name" value="Integrin_alpha_N"/>
</dbReference>
<dbReference type="EMBL" id="RQHS01000018">
    <property type="protein sequence ID" value="TGM98480.1"/>
    <property type="molecule type" value="Genomic_DNA"/>
</dbReference>
<dbReference type="OrthoDB" id="344301at2"/>
<keyword evidence="6" id="KW-1185">Reference proteome</keyword>
<dbReference type="InterPro" id="IPR000413">
    <property type="entry name" value="Integrin_alpha"/>
</dbReference>
<organism evidence="5 6">
    <name type="scientific">Leptospira dzoumogneensis</name>
    <dbReference type="NCBI Taxonomy" id="2484904"/>
    <lineage>
        <taxon>Bacteria</taxon>
        <taxon>Pseudomonadati</taxon>
        <taxon>Spirochaetota</taxon>
        <taxon>Spirochaetia</taxon>
        <taxon>Leptospirales</taxon>
        <taxon>Leptospiraceae</taxon>
        <taxon>Leptospira</taxon>
    </lineage>
</organism>
<dbReference type="Proteomes" id="UP000297241">
    <property type="component" value="Unassembled WGS sequence"/>
</dbReference>
<dbReference type="InterPro" id="IPR013517">
    <property type="entry name" value="FG-GAP"/>
</dbReference>
<comment type="caution">
    <text evidence="5">The sequence shown here is derived from an EMBL/GenBank/DDBJ whole genome shotgun (WGS) entry which is preliminary data.</text>
</comment>
<dbReference type="SUPFAM" id="SSF69318">
    <property type="entry name" value="Integrin alpha N-terminal domain"/>
    <property type="match status" value="2"/>
</dbReference>
<gene>
    <name evidence="5" type="ORF">EHR06_11115</name>
</gene>
<reference evidence="5" key="1">
    <citation type="journal article" date="2019" name="PLoS Negl. Trop. Dis.">
        <title>Revisiting the worldwide diversity of Leptospira species in the environment.</title>
        <authorList>
            <person name="Vincent A.T."/>
            <person name="Schiettekatte O."/>
            <person name="Bourhy P."/>
            <person name="Veyrier F.J."/>
            <person name="Picardeau M."/>
        </authorList>
    </citation>
    <scope>NUCLEOTIDE SEQUENCE [LARGE SCALE GENOMIC DNA]</scope>
    <source>
        <strain evidence="5">201601113</strain>
    </source>
</reference>
<evidence type="ECO:0000313" key="5">
    <source>
        <dbReference type="EMBL" id="TGM98480.1"/>
    </source>
</evidence>
<evidence type="ECO:0000313" key="6">
    <source>
        <dbReference type="Proteomes" id="UP000297241"/>
    </source>
</evidence>
<name>A0A4Z1ACD1_9LEPT</name>
<protein>
    <recommendedName>
        <fullName evidence="7">VCBS repeat-containing protein</fullName>
    </recommendedName>
</protein>
<evidence type="ECO:0000256" key="4">
    <source>
        <dbReference type="ARBA" id="ARBA00023180"/>
    </source>
</evidence>
<dbReference type="GO" id="GO:0008305">
    <property type="term" value="C:integrin complex"/>
    <property type="evidence" value="ECO:0007669"/>
    <property type="project" value="InterPro"/>
</dbReference>
<keyword evidence="4" id="KW-0325">Glycoprotein</keyword>
<keyword evidence="1" id="KW-0732">Signal</keyword>
<accession>A0A4Z1ACD1</accession>
<evidence type="ECO:0008006" key="7">
    <source>
        <dbReference type="Google" id="ProtNLM"/>
    </source>
</evidence>
<evidence type="ECO:0000256" key="3">
    <source>
        <dbReference type="ARBA" id="ARBA00022801"/>
    </source>
</evidence>